<name>A0A0U2W1L5_9BACL</name>
<dbReference type="AlphaFoldDB" id="A0A0U2W1L5"/>
<dbReference type="PANTHER" id="PTHR11092">
    <property type="entry name" value="SUGAR NUCLEOTIDE EPIMERASE RELATED"/>
    <property type="match status" value="1"/>
</dbReference>
<sequence length="302" mass="33749">MKVAIAGGTGFIGKHLTQYFLDKKTTVLLISRQKHKSEHPLIRNITWEELEKSIKPLEGVDAIVNLAGETINQRWTPKAKERILQSRLDSVERVRSIIERMENKPVLINASAVGIYGSSESASFTEDSDLNVNDFLSNVADKWEAAAELIPDIRVVLLRIGVVLAKDGGAFPKMSLPFKFGLGGRIGSGKQLLSWIHIRDLVRLIEFCIEKEDIEGPVNATAPQPVTNDEFGRQLAKFMNKPYGFPLPSFVLKLMFGEMSMLLLEGQRVIPDVAINQGFQFHFPVLEMALKDLLDPEIKAVK</sequence>
<gene>
    <name evidence="4" type="ORF">IJ22_20620</name>
</gene>
<dbReference type="InterPro" id="IPR001509">
    <property type="entry name" value="Epimerase_deHydtase"/>
</dbReference>
<organism evidence="4 5">
    <name type="scientific">Paenibacillus naphthalenovorans</name>
    <dbReference type="NCBI Taxonomy" id="162209"/>
    <lineage>
        <taxon>Bacteria</taxon>
        <taxon>Bacillati</taxon>
        <taxon>Bacillota</taxon>
        <taxon>Bacilli</taxon>
        <taxon>Bacillales</taxon>
        <taxon>Paenibacillaceae</taxon>
        <taxon>Paenibacillus</taxon>
    </lineage>
</organism>
<dbReference type="KEGG" id="pnp:IJ22_20620"/>
<evidence type="ECO:0000313" key="4">
    <source>
        <dbReference type="EMBL" id="ALS22436.1"/>
    </source>
</evidence>
<dbReference type="Pfam" id="PF01370">
    <property type="entry name" value="Epimerase"/>
    <property type="match status" value="1"/>
</dbReference>
<evidence type="ECO:0000313" key="5">
    <source>
        <dbReference type="Proteomes" id="UP000061660"/>
    </source>
</evidence>
<dbReference type="Gene3D" id="3.40.50.720">
    <property type="entry name" value="NAD(P)-binding Rossmann-like Domain"/>
    <property type="match status" value="1"/>
</dbReference>
<dbReference type="InterPro" id="IPR010099">
    <property type="entry name" value="SDR39U1"/>
</dbReference>
<reference evidence="5" key="1">
    <citation type="submission" date="2015-12" db="EMBL/GenBank/DDBJ databases">
        <title>Complete genome sequences of two moderately thermophilic Paenibacillus species.</title>
        <authorList>
            <person name="Butler R.III."/>
            <person name="Wang J."/>
            <person name="Stark B.C."/>
            <person name="Pombert J.-F."/>
        </authorList>
    </citation>
    <scope>NUCLEOTIDE SEQUENCE [LARGE SCALE GENOMIC DNA]</scope>
    <source>
        <strain evidence="5">32O-Y</strain>
    </source>
</reference>
<dbReference type="SUPFAM" id="SSF51735">
    <property type="entry name" value="NAD(P)-binding Rossmann-fold domains"/>
    <property type="match status" value="1"/>
</dbReference>
<evidence type="ECO:0000256" key="1">
    <source>
        <dbReference type="ARBA" id="ARBA00009353"/>
    </source>
</evidence>
<dbReference type="STRING" id="162209.IJ22_20620"/>
<keyword evidence="5" id="KW-1185">Reference proteome</keyword>
<dbReference type="InterPro" id="IPR036291">
    <property type="entry name" value="NAD(P)-bd_dom_sf"/>
</dbReference>
<dbReference type="Pfam" id="PF08338">
    <property type="entry name" value="DUF1731"/>
    <property type="match status" value="1"/>
</dbReference>
<feature type="domain" description="NAD-dependent epimerase/dehydratase" evidence="2">
    <location>
        <begin position="4"/>
        <end position="212"/>
    </location>
</feature>
<dbReference type="RefSeq" id="WP_062408703.1">
    <property type="nucleotide sequence ID" value="NZ_CP013652.1"/>
</dbReference>
<dbReference type="CDD" id="cd05242">
    <property type="entry name" value="SDR_a8"/>
    <property type="match status" value="1"/>
</dbReference>
<dbReference type="PANTHER" id="PTHR11092:SF0">
    <property type="entry name" value="EPIMERASE FAMILY PROTEIN SDR39U1"/>
    <property type="match status" value="1"/>
</dbReference>
<comment type="similarity">
    <text evidence="1">Belongs to the NAD(P)-dependent epimerase/dehydratase family. SDR39U1 subfamily.</text>
</comment>
<dbReference type="EMBL" id="CP013652">
    <property type="protein sequence ID" value="ALS22436.1"/>
    <property type="molecule type" value="Genomic_DNA"/>
</dbReference>
<dbReference type="InterPro" id="IPR013549">
    <property type="entry name" value="DUF1731"/>
</dbReference>
<evidence type="ECO:0000259" key="2">
    <source>
        <dbReference type="Pfam" id="PF01370"/>
    </source>
</evidence>
<reference evidence="4 5" key="2">
    <citation type="journal article" date="2016" name="Genome Announc.">
        <title>Complete Genome Sequences of Two Interactive Moderate Thermophiles, Paenibacillus napthalenovorans 32O-Y and Paenibacillus sp. 32O-W.</title>
        <authorList>
            <person name="Butler R.R.III."/>
            <person name="Wang J."/>
            <person name="Stark B.C."/>
            <person name="Pombert J.F."/>
        </authorList>
    </citation>
    <scope>NUCLEOTIDE SEQUENCE [LARGE SCALE GENOMIC DNA]</scope>
    <source>
        <strain evidence="4 5">32O-Y</strain>
    </source>
</reference>
<evidence type="ECO:0000259" key="3">
    <source>
        <dbReference type="Pfam" id="PF08338"/>
    </source>
</evidence>
<accession>A0A0U2W1L5</accession>
<proteinExistence type="inferred from homology"/>
<dbReference type="NCBIfam" id="TIGR01777">
    <property type="entry name" value="yfcH"/>
    <property type="match status" value="1"/>
</dbReference>
<dbReference type="PATRIC" id="fig|162209.4.peg.2186"/>
<dbReference type="Proteomes" id="UP000061660">
    <property type="component" value="Chromosome"/>
</dbReference>
<feature type="domain" description="DUF1731" evidence="3">
    <location>
        <begin position="247"/>
        <end position="293"/>
    </location>
</feature>
<dbReference type="OrthoDB" id="9801773at2"/>
<protein>
    <submittedName>
        <fullName evidence="4">NAD-dependent epimerase</fullName>
    </submittedName>
</protein>